<protein>
    <recommendedName>
        <fullName evidence="1">DUF7730 domain-containing protein</fullName>
    </recommendedName>
</protein>
<dbReference type="AlphaFoldDB" id="A0A8K0QSB2"/>
<gene>
    <name evidence="2" type="ORF">FB567DRAFT_598974</name>
</gene>
<accession>A0A8K0QSB2</accession>
<dbReference type="Proteomes" id="UP000813461">
    <property type="component" value="Unassembled WGS sequence"/>
</dbReference>
<dbReference type="Pfam" id="PF24864">
    <property type="entry name" value="DUF7730"/>
    <property type="match status" value="1"/>
</dbReference>
<dbReference type="EMBL" id="JAGMVJ010000030">
    <property type="protein sequence ID" value="KAH7069369.1"/>
    <property type="molecule type" value="Genomic_DNA"/>
</dbReference>
<proteinExistence type="predicted"/>
<organism evidence="2 3">
    <name type="scientific">Paraphoma chrysanthemicola</name>
    <dbReference type="NCBI Taxonomy" id="798071"/>
    <lineage>
        <taxon>Eukaryota</taxon>
        <taxon>Fungi</taxon>
        <taxon>Dikarya</taxon>
        <taxon>Ascomycota</taxon>
        <taxon>Pezizomycotina</taxon>
        <taxon>Dothideomycetes</taxon>
        <taxon>Pleosporomycetidae</taxon>
        <taxon>Pleosporales</taxon>
        <taxon>Pleosporineae</taxon>
        <taxon>Phaeosphaeriaceae</taxon>
        <taxon>Paraphoma</taxon>
    </lineage>
</organism>
<dbReference type="PANTHER" id="PTHR38790">
    <property type="entry name" value="2EXR DOMAIN-CONTAINING PROTEIN-RELATED"/>
    <property type="match status" value="1"/>
</dbReference>
<evidence type="ECO:0000313" key="2">
    <source>
        <dbReference type="EMBL" id="KAH7069369.1"/>
    </source>
</evidence>
<dbReference type="PANTHER" id="PTHR38790:SF4">
    <property type="entry name" value="2EXR DOMAIN-CONTAINING PROTEIN"/>
    <property type="match status" value="1"/>
</dbReference>
<name>A0A8K0QSB2_9PLEO</name>
<sequence>MAPTKSARPWGTSKLPAAQISALMNKITKATKSRKKLARRSAGAITNHAQATVQLLEDGRVDLGRPPEHITAVMTANATRSPLLRLPGELRNKIYEYAIGSYYYHLDEVTHSKTEKSRWVKTVGRAYYSPKDKMPQPTAFHLPEVCRQIYSETATLAYNLNTFILEFDIGGNKDLIKNLLPAQKNAIRSVMPQSIFFERYVAYKDSDVHKNTFRATLPHLRRVEVPEDALSLITTFNGSTIDPARSWTLEMWQKWVDEQVKKKEGDDIEVVFENYDGEQAAHPSVG</sequence>
<dbReference type="OrthoDB" id="3783589at2759"/>
<reference evidence="2" key="1">
    <citation type="journal article" date="2021" name="Nat. Commun.">
        <title>Genetic determinants of endophytism in the Arabidopsis root mycobiome.</title>
        <authorList>
            <person name="Mesny F."/>
            <person name="Miyauchi S."/>
            <person name="Thiergart T."/>
            <person name="Pickel B."/>
            <person name="Atanasova L."/>
            <person name="Karlsson M."/>
            <person name="Huettel B."/>
            <person name="Barry K.W."/>
            <person name="Haridas S."/>
            <person name="Chen C."/>
            <person name="Bauer D."/>
            <person name="Andreopoulos W."/>
            <person name="Pangilinan J."/>
            <person name="LaButti K."/>
            <person name="Riley R."/>
            <person name="Lipzen A."/>
            <person name="Clum A."/>
            <person name="Drula E."/>
            <person name="Henrissat B."/>
            <person name="Kohler A."/>
            <person name="Grigoriev I.V."/>
            <person name="Martin F.M."/>
            <person name="Hacquard S."/>
        </authorList>
    </citation>
    <scope>NUCLEOTIDE SEQUENCE</scope>
    <source>
        <strain evidence="2">MPI-SDFR-AT-0120</strain>
    </source>
</reference>
<dbReference type="InterPro" id="IPR056632">
    <property type="entry name" value="DUF7730"/>
</dbReference>
<comment type="caution">
    <text evidence="2">The sequence shown here is derived from an EMBL/GenBank/DDBJ whole genome shotgun (WGS) entry which is preliminary data.</text>
</comment>
<feature type="domain" description="DUF7730" evidence="1">
    <location>
        <begin position="79"/>
        <end position="200"/>
    </location>
</feature>
<evidence type="ECO:0000259" key="1">
    <source>
        <dbReference type="Pfam" id="PF24864"/>
    </source>
</evidence>
<keyword evidence="3" id="KW-1185">Reference proteome</keyword>
<evidence type="ECO:0000313" key="3">
    <source>
        <dbReference type="Proteomes" id="UP000813461"/>
    </source>
</evidence>